<gene>
    <name evidence="3" type="ORF">JR316_011309</name>
</gene>
<evidence type="ECO:0000256" key="1">
    <source>
        <dbReference type="SAM" id="MobiDB-lite"/>
    </source>
</evidence>
<sequence length="139" mass="15593">MKCNLSAFTFCLMFIHFATSAPLPDSIDYEKPSALLPRTSFGGGSVVPSSSTRRSRKHDEVQGRYDVYHLRDLEDPVFVSAFQLPTREGTSIERTPDLDDASVSEEQVCFNQIRASTDRTTWDIMTLAQKQATKLEGNL</sequence>
<feature type="region of interest" description="Disordered" evidence="1">
    <location>
        <begin position="37"/>
        <end position="60"/>
    </location>
</feature>
<comment type="caution">
    <text evidence="3">The sequence shown here is derived from an EMBL/GenBank/DDBJ whole genome shotgun (WGS) entry which is preliminary data.</text>
</comment>
<feature type="signal peptide" evidence="2">
    <location>
        <begin position="1"/>
        <end position="20"/>
    </location>
</feature>
<keyword evidence="2" id="KW-0732">Signal</keyword>
<organism evidence="3">
    <name type="scientific">Psilocybe cubensis</name>
    <name type="common">Psychedelic mushroom</name>
    <name type="synonym">Stropharia cubensis</name>
    <dbReference type="NCBI Taxonomy" id="181762"/>
    <lineage>
        <taxon>Eukaryota</taxon>
        <taxon>Fungi</taxon>
        <taxon>Dikarya</taxon>
        <taxon>Basidiomycota</taxon>
        <taxon>Agaricomycotina</taxon>
        <taxon>Agaricomycetes</taxon>
        <taxon>Agaricomycetidae</taxon>
        <taxon>Agaricales</taxon>
        <taxon>Agaricineae</taxon>
        <taxon>Strophariaceae</taxon>
        <taxon>Psilocybe</taxon>
    </lineage>
</organism>
<dbReference type="AlphaFoldDB" id="A0A8H8CES2"/>
<protein>
    <submittedName>
        <fullName evidence="3">Uncharacterized protein</fullName>
    </submittedName>
</protein>
<evidence type="ECO:0000313" key="3">
    <source>
        <dbReference type="EMBL" id="KAG5163532.1"/>
    </source>
</evidence>
<feature type="chain" id="PRO_5034706525" evidence="2">
    <location>
        <begin position="21"/>
        <end position="139"/>
    </location>
</feature>
<accession>A0A8H8CES2</accession>
<dbReference type="EMBL" id="JAFIQS010000014">
    <property type="protein sequence ID" value="KAG5163532.1"/>
    <property type="molecule type" value="Genomic_DNA"/>
</dbReference>
<reference evidence="3" key="1">
    <citation type="submission" date="2021-02" db="EMBL/GenBank/DDBJ databases">
        <title>Psilocybe cubensis genome.</title>
        <authorList>
            <person name="Mckernan K.J."/>
            <person name="Crawford S."/>
            <person name="Trippe A."/>
            <person name="Kane L.T."/>
            <person name="Mclaughlin S."/>
        </authorList>
    </citation>
    <scope>NUCLEOTIDE SEQUENCE [LARGE SCALE GENOMIC DNA]</scope>
    <source>
        <strain evidence="3">MGC-MH-2018</strain>
    </source>
</reference>
<dbReference type="OrthoDB" id="10470886at2759"/>
<evidence type="ECO:0000256" key="2">
    <source>
        <dbReference type="SAM" id="SignalP"/>
    </source>
</evidence>
<name>A0A8H8CES2_PSICU</name>
<proteinExistence type="predicted"/>